<dbReference type="GO" id="GO:0031012">
    <property type="term" value="C:extracellular matrix"/>
    <property type="evidence" value="ECO:0007669"/>
    <property type="project" value="InterPro"/>
</dbReference>
<keyword evidence="4" id="KW-0862">Zinc</keyword>
<dbReference type="InterPro" id="IPR021190">
    <property type="entry name" value="Pept_M10A"/>
</dbReference>
<keyword evidence="3" id="KW-0378">Hydrolase</keyword>
<dbReference type="GO" id="GO:0006508">
    <property type="term" value="P:proteolysis"/>
    <property type="evidence" value="ECO:0007669"/>
    <property type="project" value="UniProtKB-KW"/>
</dbReference>
<dbReference type="PRINTS" id="PR00138">
    <property type="entry name" value="MATRIXIN"/>
</dbReference>
<gene>
    <name evidence="6" type="ORF">UT19_C0007G0042</name>
</gene>
<evidence type="ECO:0000256" key="3">
    <source>
        <dbReference type="ARBA" id="ARBA00022801"/>
    </source>
</evidence>
<dbReference type="SUPFAM" id="SSF55486">
    <property type="entry name" value="Metalloproteases ('zincins'), catalytic domain"/>
    <property type="match status" value="1"/>
</dbReference>
<keyword evidence="2" id="KW-0479">Metal-binding</keyword>
<protein>
    <recommendedName>
        <fullName evidence="5">Peptidase M10 metallopeptidase domain-containing protein</fullName>
    </recommendedName>
</protein>
<dbReference type="GO" id="GO:0004222">
    <property type="term" value="F:metalloendopeptidase activity"/>
    <property type="evidence" value="ECO:0007669"/>
    <property type="project" value="InterPro"/>
</dbReference>
<evidence type="ECO:0000256" key="2">
    <source>
        <dbReference type="ARBA" id="ARBA00022723"/>
    </source>
</evidence>
<dbReference type="STRING" id="1618573.UT19_C0007G0042"/>
<keyword evidence="1" id="KW-0645">Protease</keyword>
<evidence type="ECO:0000313" key="6">
    <source>
        <dbReference type="EMBL" id="KKQ93798.1"/>
    </source>
</evidence>
<dbReference type="AlphaFoldDB" id="A0A0G0LPI8"/>
<evidence type="ECO:0000259" key="5">
    <source>
        <dbReference type="Pfam" id="PF00413"/>
    </source>
</evidence>
<proteinExistence type="predicted"/>
<reference evidence="6" key="1">
    <citation type="journal article" date="2015" name="Nature">
        <title>rRNA introns, odd ribosomes, and small enigmatic genomes across a large radiation of phyla.</title>
        <authorList>
            <person name="Brown C.T."/>
            <person name="Hug L.A."/>
            <person name="Thomas B.C."/>
            <person name="Sharon I."/>
            <person name="Castelle C.J."/>
            <person name="Singh A."/>
            <person name="Wilkins M.J."/>
            <person name="Williams K.H."/>
            <person name="Banfield J.F."/>
        </authorList>
    </citation>
    <scope>NUCLEOTIDE SEQUENCE [LARGE SCALE GENOMIC DNA]</scope>
</reference>
<dbReference type="InterPro" id="IPR001818">
    <property type="entry name" value="Pept_M10_metallopeptidase"/>
</dbReference>
<dbReference type="Proteomes" id="UP000034932">
    <property type="component" value="Unassembled WGS sequence"/>
</dbReference>
<dbReference type="Gene3D" id="3.40.390.10">
    <property type="entry name" value="Collagenase (Catalytic Domain)"/>
    <property type="match status" value="1"/>
</dbReference>
<dbReference type="InterPro" id="IPR024079">
    <property type="entry name" value="MetalloPept_cat_dom_sf"/>
</dbReference>
<dbReference type="EMBL" id="LBVW01000007">
    <property type="protein sequence ID" value="KKQ93798.1"/>
    <property type="molecule type" value="Genomic_DNA"/>
</dbReference>
<accession>A0A0G0LPI8</accession>
<organism evidence="6">
    <name type="scientific">Candidatus Woesebacteria bacterium GW2011_GWB1_39_10b</name>
    <dbReference type="NCBI Taxonomy" id="1618573"/>
    <lineage>
        <taxon>Bacteria</taxon>
        <taxon>Candidatus Woeseibacteriota</taxon>
    </lineage>
</organism>
<evidence type="ECO:0000256" key="1">
    <source>
        <dbReference type="ARBA" id="ARBA00022670"/>
    </source>
</evidence>
<comment type="caution">
    <text evidence="6">The sequence shown here is derived from an EMBL/GenBank/DDBJ whole genome shotgun (WGS) entry which is preliminary data.</text>
</comment>
<sequence length="278" mass="30864">MFLPRKEEVRIMKKLAVLISVITFFVLVQISAKTISGEEKSRVFSLPETAQKISQNVYYLGRSKDTNGRSVEGYAFVHKKGANAKPVKPPKGGGPSCYGYLANGAKWKSLENYIVDTTNSRGLSGAFVSSNLSYDIDKWESATTQNIIGNEVSGVVDGADTVSPDDKNEVYFADVTDSNAIAVTIVWGYFGGPPQWRELVEWDQVYDDVDYDWSSSGELDKMDFENVATHELGHTFGMDDIYELACSDVTMYGYADEGETKKQTLEQPDIDGVKKLYD</sequence>
<dbReference type="GO" id="GO:0008270">
    <property type="term" value="F:zinc ion binding"/>
    <property type="evidence" value="ECO:0007669"/>
    <property type="project" value="InterPro"/>
</dbReference>
<name>A0A0G0LPI8_9BACT</name>
<feature type="domain" description="Peptidase M10 metallopeptidase" evidence="5">
    <location>
        <begin position="208"/>
        <end position="277"/>
    </location>
</feature>
<dbReference type="Pfam" id="PF00413">
    <property type="entry name" value="Peptidase_M10"/>
    <property type="match status" value="1"/>
</dbReference>
<evidence type="ECO:0000256" key="4">
    <source>
        <dbReference type="ARBA" id="ARBA00022833"/>
    </source>
</evidence>